<reference evidence="1 2" key="1">
    <citation type="submission" date="2017-09" db="EMBL/GenBank/DDBJ databases">
        <authorList>
            <person name="Lee N."/>
            <person name="Cho B.-K."/>
        </authorList>
    </citation>
    <scope>NUCLEOTIDE SEQUENCE [LARGE SCALE GENOMIC DNA]</scope>
    <source>
        <strain evidence="1 2">ATCC 13879</strain>
    </source>
</reference>
<keyword evidence="2" id="KW-1185">Reference proteome</keyword>
<evidence type="ECO:0000313" key="2">
    <source>
        <dbReference type="Proteomes" id="UP000326041"/>
    </source>
</evidence>
<gene>
    <name evidence="1" type="ORF">CP972_11800</name>
</gene>
<organism evidence="1 2">
    <name type="scientific">Streptomyces prasinus</name>
    <dbReference type="NCBI Taxonomy" id="67345"/>
    <lineage>
        <taxon>Bacteria</taxon>
        <taxon>Bacillati</taxon>
        <taxon>Actinomycetota</taxon>
        <taxon>Actinomycetes</taxon>
        <taxon>Kitasatosporales</taxon>
        <taxon>Streptomycetaceae</taxon>
        <taxon>Streptomyces</taxon>
    </lineage>
</organism>
<protein>
    <submittedName>
        <fullName evidence="1">Uncharacterized protein</fullName>
    </submittedName>
</protein>
<accession>A0ABX6AUY9</accession>
<dbReference type="Proteomes" id="UP000326041">
    <property type="component" value="Chromosome"/>
</dbReference>
<dbReference type="EMBL" id="CP023697">
    <property type="protein sequence ID" value="QEV06274.1"/>
    <property type="molecule type" value="Genomic_DNA"/>
</dbReference>
<evidence type="ECO:0000313" key="1">
    <source>
        <dbReference type="EMBL" id="QEV06274.1"/>
    </source>
</evidence>
<name>A0ABX6AUY9_9ACTN</name>
<sequence length="85" mass="9505">MGIFVFRHGSRLLEDAVAALTSRNIPRSKASGYAHMRVARLRPLRRRRFESQDLASRSGRVCSLLERTASESGSPFAHVSGNRHV</sequence>
<proteinExistence type="predicted"/>